<dbReference type="AlphaFoldDB" id="A0A2V2YV44"/>
<dbReference type="NCBIfam" id="TIGR03793">
    <property type="entry name" value="leader_NHLP"/>
    <property type="match status" value="1"/>
</dbReference>
<dbReference type="GO" id="GO:0046914">
    <property type="term" value="F:transition metal ion binding"/>
    <property type="evidence" value="ECO:0007669"/>
    <property type="project" value="InterPro"/>
</dbReference>
<gene>
    <name evidence="3" type="ORF">DFQ01_105147</name>
</gene>
<protein>
    <submittedName>
        <fullName evidence="3">Putative ribosomally synthesized peptide</fullName>
    </submittedName>
</protein>
<dbReference type="InterPro" id="IPR004232">
    <property type="entry name" value="CN_Hdrtase_a/SCN_Hdrlase_g"/>
</dbReference>
<reference evidence="3 4" key="1">
    <citation type="submission" date="2018-05" db="EMBL/GenBank/DDBJ databases">
        <title>Genomic Encyclopedia of Type Strains, Phase III (KMG-III): the genomes of soil and plant-associated and newly described type strains.</title>
        <authorList>
            <person name="Whitman W."/>
        </authorList>
    </citation>
    <scope>NUCLEOTIDE SEQUENCE [LARGE SCALE GENOMIC DNA]</scope>
    <source>
        <strain evidence="3 4">CECT 5696</strain>
    </source>
</reference>
<evidence type="ECO:0000313" key="4">
    <source>
        <dbReference type="Proteomes" id="UP000246635"/>
    </source>
</evidence>
<dbReference type="InterPro" id="IPR036648">
    <property type="entry name" value="CN_Hdrase_a/SCN_Hdrase_g_sf"/>
</dbReference>
<keyword evidence="4" id="KW-1185">Reference proteome</keyword>
<dbReference type="GO" id="GO:0003824">
    <property type="term" value="F:catalytic activity"/>
    <property type="evidence" value="ECO:0007669"/>
    <property type="project" value="InterPro"/>
</dbReference>
<dbReference type="SUPFAM" id="SSF56209">
    <property type="entry name" value="Nitrile hydratase alpha chain"/>
    <property type="match status" value="1"/>
</dbReference>
<dbReference type="InterPro" id="IPR022513">
    <property type="entry name" value="TOMM_pelo"/>
</dbReference>
<evidence type="ECO:0000259" key="2">
    <source>
        <dbReference type="Pfam" id="PF02979"/>
    </source>
</evidence>
<dbReference type="Proteomes" id="UP000246635">
    <property type="component" value="Unassembled WGS sequence"/>
</dbReference>
<evidence type="ECO:0000256" key="1">
    <source>
        <dbReference type="ARBA" id="ARBA00022723"/>
    </source>
</evidence>
<sequence length="76" mass="8614">MSTTAIIKKAWDEPDFKQQLLDNPIQAIKQAFGIAMPAGSNLKVVEETATKHYLIIPPRPESSLVAEENVRKYVWF</sequence>
<comment type="caution">
    <text evidence="3">The sequence shown here is derived from an EMBL/GenBank/DDBJ whole genome shotgun (WGS) entry which is preliminary data.</text>
</comment>
<organism evidence="3 4">
    <name type="scientific">Paenibacillus cellulosilyticus</name>
    <dbReference type="NCBI Taxonomy" id="375489"/>
    <lineage>
        <taxon>Bacteria</taxon>
        <taxon>Bacillati</taxon>
        <taxon>Bacillota</taxon>
        <taxon>Bacilli</taxon>
        <taxon>Bacillales</taxon>
        <taxon>Paenibacillaceae</taxon>
        <taxon>Paenibacillus</taxon>
    </lineage>
</organism>
<name>A0A2V2YV44_9BACL</name>
<dbReference type="EMBL" id="QGTQ01000005">
    <property type="protein sequence ID" value="PWW05163.1"/>
    <property type="molecule type" value="Genomic_DNA"/>
</dbReference>
<evidence type="ECO:0000313" key="3">
    <source>
        <dbReference type="EMBL" id="PWW05163.1"/>
    </source>
</evidence>
<proteinExistence type="predicted"/>
<dbReference type="Pfam" id="PF02979">
    <property type="entry name" value="NHase_alpha"/>
    <property type="match status" value="1"/>
</dbReference>
<accession>A0A2V2YV44</accession>
<dbReference type="OrthoDB" id="1371078at2"/>
<dbReference type="Gene3D" id="3.90.330.10">
    <property type="entry name" value="Nitrile hydratase alpha /Thiocyanate hydrolase gamma"/>
    <property type="match status" value="1"/>
</dbReference>
<feature type="domain" description="Nitrile hydratase alpha/Thiocyanate hydrolase gamma" evidence="2">
    <location>
        <begin position="3"/>
        <end position="56"/>
    </location>
</feature>
<keyword evidence="1" id="KW-0479">Metal-binding</keyword>
<dbReference type="RefSeq" id="WP_110043696.1">
    <property type="nucleotide sequence ID" value="NZ_CP054613.1"/>
</dbReference>